<dbReference type="GeneID" id="93621791"/>
<evidence type="ECO:0000313" key="2">
    <source>
        <dbReference type="Proteomes" id="UP000009138"/>
    </source>
</evidence>
<dbReference type="InParanoid" id="I1CNT5"/>
<sequence length="85" mass="10078">MFYCEPYSKARATGLLNGIEQIGLEVRYRHDFIELLYSFTSSWSSNSFIIQRFFISKHPGFVLEKYEVYGNFFDVDMGTIFAFYQ</sequence>
<gene>
    <name evidence="1" type="ORF">RO3G_14826</name>
</gene>
<organism evidence="1 2">
    <name type="scientific">Rhizopus delemar (strain RA 99-880 / ATCC MYA-4621 / FGSC 9543 / NRRL 43880)</name>
    <name type="common">Mucormycosis agent</name>
    <name type="synonym">Rhizopus arrhizus var. delemar</name>
    <dbReference type="NCBI Taxonomy" id="246409"/>
    <lineage>
        <taxon>Eukaryota</taxon>
        <taxon>Fungi</taxon>
        <taxon>Fungi incertae sedis</taxon>
        <taxon>Mucoromycota</taxon>
        <taxon>Mucoromycotina</taxon>
        <taxon>Mucoromycetes</taxon>
        <taxon>Mucorales</taxon>
        <taxon>Mucorineae</taxon>
        <taxon>Rhizopodaceae</taxon>
        <taxon>Rhizopus</taxon>
    </lineage>
</organism>
<reference evidence="1 2" key="1">
    <citation type="journal article" date="2009" name="PLoS Genet.">
        <title>Genomic analysis of the basal lineage fungus Rhizopus oryzae reveals a whole-genome duplication.</title>
        <authorList>
            <person name="Ma L.-J."/>
            <person name="Ibrahim A.S."/>
            <person name="Skory C."/>
            <person name="Grabherr M.G."/>
            <person name="Burger G."/>
            <person name="Butler M."/>
            <person name="Elias M."/>
            <person name="Idnurm A."/>
            <person name="Lang B.F."/>
            <person name="Sone T."/>
            <person name="Abe A."/>
            <person name="Calvo S.E."/>
            <person name="Corrochano L.M."/>
            <person name="Engels R."/>
            <person name="Fu J."/>
            <person name="Hansberg W."/>
            <person name="Kim J.-M."/>
            <person name="Kodira C.D."/>
            <person name="Koehrsen M.J."/>
            <person name="Liu B."/>
            <person name="Miranda-Saavedra D."/>
            <person name="O'Leary S."/>
            <person name="Ortiz-Castellanos L."/>
            <person name="Poulter R."/>
            <person name="Rodriguez-Romero J."/>
            <person name="Ruiz-Herrera J."/>
            <person name="Shen Y.-Q."/>
            <person name="Zeng Q."/>
            <person name="Galagan J."/>
            <person name="Birren B.W."/>
            <person name="Cuomo C.A."/>
            <person name="Wickes B.L."/>
        </authorList>
    </citation>
    <scope>NUCLEOTIDE SEQUENCE [LARGE SCALE GENOMIC DNA]</scope>
    <source>
        <strain evidence="2">RA 99-880 / ATCC MYA-4621 / FGSC 9543 / NRRL 43880</strain>
    </source>
</reference>
<dbReference type="Proteomes" id="UP000009138">
    <property type="component" value="Unassembled WGS sequence"/>
</dbReference>
<dbReference type="RefSeq" id="XP_067525511.1">
    <property type="nucleotide sequence ID" value="XM_067669410.1"/>
</dbReference>
<protein>
    <submittedName>
        <fullName evidence="1">Uncharacterized protein</fullName>
    </submittedName>
</protein>
<keyword evidence="2" id="KW-1185">Reference proteome</keyword>
<dbReference type="EMBL" id="CH476746">
    <property type="protein sequence ID" value="EIE90115.1"/>
    <property type="molecule type" value="Genomic_DNA"/>
</dbReference>
<accession>I1CNT5</accession>
<dbReference type="AlphaFoldDB" id="I1CNT5"/>
<name>I1CNT5_RHIO9</name>
<dbReference type="VEuPathDB" id="FungiDB:RO3G_14826"/>
<evidence type="ECO:0000313" key="1">
    <source>
        <dbReference type="EMBL" id="EIE90115.1"/>
    </source>
</evidence>
<proteinExistence type="predicted"/>